<dbReference type="KEGG" id="smo:SELMODRAFT_424481"/>
<dbReference type="AlphaFoldDB" id="D8SQ11"/>
<dbReference type="InParanoid" id="D8SQ11"/>
<evidence type="ECO:0000313" key="2">
    <source>
        <dbReference type="EMBL" id="EFJ13508.1"/>
    </source>
</evidence>
<name>D8SQ11_SELML</name>
<feature type="transmembrane region" description="Helical" evidence="1">
    <location>
        <begin position="123"/>
        <end position="143"/>
    </location>
</feature>
<keyword evidence="3" id="KW-1185">Reference proteome</keyword>
<dbReference type="Gramene" id="EFJ13508">
    <property type="protein sequence ID" value="EFJ13508"/>
    <property type="gene ID" value="SELMODRAFT_424481"/>
</dbReference>
<evidence type="ECO:0000313" key="3">
    <source>
        <dbReference type="Proteomes" id="UP000001514"/>
    </source>
</evidence>
<gene>
    <name evidence="2" type="ORF">SELMODRAFT_424481</name>
</gene>
<proteinExistence type="predicted"/>
<evidence type="ECO:0008006" key="4">
    <source>
        <dbReference type="Google" id="ProtNLM"/>
    </source>
</evidence>
<dbReference type="HOGENOM" id="CLU_998913_0_0_1"/>
<keyword evidence="1" id="KW-0472">Membrane</keyword>
<accession>D8SQ11</accession>
<dbReference type="Proteomes" id="UP000001514">
    <property type="component" value="Unassembled WGS sequence"/>
</dbReference>
<keyword evidence="1" id="KW-1133">Transmembrane helix</keyword>
<dbReference type="EMBL" id="GL377632">
    <property type="protein sequence ID" value="EFJ13508.1"/>
    <property type="molecule type" value="Genomic_DNA"/>
</dbReference>
<sequence>MNEASKEDLLSSAFADDTSLIMEGSSKNLSNIKRDLDFFNEAMGSKINWHKSVGLWLPLGKPPTWGMELSFKWLDTEETTRYLGFQVGCQYDLEPQNQKVVTKLRDQLKFWASRKLSFSARYMVANSILLGAIWFLIFTRMLMPSNQPWRILLRAQLLKVLPDRNEHTRQNWAIDEQWLFSDTKLKMTKAHTFSGKLFKLWRQFKCKLESLEDCGLDQTCRDLHRVGMRTFAEADTMIQPNQMANNRDRISAFYGLTISEHRMRKFQTAFLAAKHACLE</sequence>
<protein>
    <recommendedName>
        <fullName evidence="4">Reverse transcriptase domain-containing protein</fullName>
    </recommendedName>
</protein>
<evidence type="ECO:0000256" key="1">
    <source>
        <dbReference type="SAM" id="Phobius"/>
    </source>
</evidence>
<reference evidence="2 3" key="1">
    <citation type="journal article" date="2011" name="Science">
        <title>The Selaginella genome identifies genetic changes associated with the evolution of vascular plants.</title>
        <authorList>
            <person name="Banks J.A."/>
            <person name="Nishiyama T."/>
            <person name="Hasebe M."/>
            <person name="Bowman J.L."/>
            <person name="Gribskov M."/>
            <person name="dePamphilis C."/>
            <person name="Albert V.A."/>
            <person name="Aono N."/>
            <person name="Aoyama T."/>
            <person name="Ambrose B.A."/>
            <person name="Ashton N.W."/>
            <person name="Axtell M.J."/>
            <person name="Barker E."/>
            <person name="Barker M.S."/>
            <person name="Bennetzen J.L."/>
            <person name="Bonawitz N.D."/>
            <person name="Chapple C."/>
            <person name="Cheng C."/>
            <person name="Correa L.G."/>
            <person name="Dacre M."/>
            <person name="DeBarry J."/>
            <person name="Dreyer I."/>
            <person name="Elias M."/>
            <person name="Engstrom E.M."/>
            <person name="Estelle M."/>
            <person name="Feng L."/>
            <person name="Finet C."/>
            <person name="Floyd S.K."/>
            <person name="Frommer W.B."/>
            <person name="Fujita T."/>
            <person name="Gramzow L."/>
            <person name="Gutensohn M."/>
            <person name="Harholt J."/>
            <person name="Hattori M."/>
            <person name="Heyl A."/>
            <person name="Hirai T."/>
            <person name="Hiwatashi Y."/>
            <person name="Ishikawa M."/>
            <person name="Iwata M."/>
            <person name="Karol K.G."/>
            <person name="Koehler B."/>
            <person name="Kolukisaoglu U."/>
            <person name="Kubo M."/>
            <person name="Kurata T."/>
            <person name="Lalonde S."/>
            <person name="Li K."/>
            <person name="Li Y."/>
            <person name="Litt A."/>
            <person name="Lyons E."/>
            <person name="Manning G."/>
            <person name="Maruyama T."/>
            <person name="Michael T.P."/>
            <person name="Mikami K."/>
            <person name="Miyazaki S."/>
            <person name="Morinaga S."/>
            <person name="Murata T."/>
            <person name="Mueller-Roeber B."/>
            <person name="Nelson D.R."/>
            <person name="Obara M."/>
            <person name="Oguri Y."/>
            <person name="Olmstead R.G."/>
            <person name="Onodera N."/>
            <person name="Petersen B.L."/>
            <person name="Pils B."/>
            <person name="Prigge M."/>
            <person name="Rensing S.A."/>
            <person name="Riano-Pachon D.M."/>
            <person name="Roberts A.W."/>
            <person name="Sato Y."/>
            <person name="Scheller H.V."/>
            <person name="Schulz B."/>
            <person name="Schulz C."/>
            <person name="Shakirov E.V."/>
            <person name="Shibagaki N."/>
            <person name="Shinohara N."/>
            <person name="Shippen D.E."/>
            <person name="Soerensen I."/>
            <person name="Sotooka R."/>
            <person name="Sugimoto N."/>
            <person name="Sugita M."/>
            <person name="Sumikawa N."/>
            <person name="Tanurdzic M."/>
            <person name="Theissen G."/>
            <person name="Ulvskov P."/>
            <person name="Wakazuki S."/>
            <person name="Weng J.K."/>
            <person name="Willats W.W."/>
            <person name="Wipf D."/>
            <person name="Wolf P.G."/>
            <person name="Yang L."/>
            <person name="Zimmer A.D."/>
            <person name="Zhu Q."/>
            <person name="Mitros T."/>
            <person name="Hellsten U."/>
            <person name="Loque D."/>
            <person name="Otillar R."/>
            <person name="Salamov A."/>
            <person name="Schmutz J."/>
            <person name="Shapiro H."/>
            <person name="Lindquist E."/>
            <person name="Lucas S."/>
            <person name="Rokhsar D."/>
            <person name="Grigoriev I.V."/>
        </authorList>
    </citation>
    <scope>NUCLEOTIDE SEQUENCE [LARGE SCALE GENOMIC DNA]</scope>
</reference>
<organism evidence="3">
    <name type="scientific">Selaginella moellendorffii</name>
    <name type="common">Spikemoss</name>
    <dbReference type="NCBI Taxonomy" id="88036"/>
    <lineage>
        <taxon>Eukaryota</taxon>
        <taxon>Viridiplantae</taxon>
        <taxon>Streptophyta</taxon>
        <taxon>Embryophyta</taxon>
        <taxon>Tracheophyta</taxon>
        <taxon>Lycopodiopsida</taxon>
        <taxon>Selaginellales</taxon>
        <taxon>Selaginellaceae</taxon>
        <taxon>Selaginella</taxon>
    </lineage>
</organism>
<keyword evidence="1" id="KW-0812">Transmembrane</keyword>